<sequence>APPLLRAGKRAGPRASRLRRLRRSPGQRRAGLPPSQHADSGGVAYRAGAALLQAYSSRGSAYGYLTALGVVAVAAVVVVIIVVVVVVVVVVVFVVAVVVVVVVVSVVLLLVLLLLCVCSC</sequence>
<proteinExistence type="predicted"/>
<organism evidence="3 4">
    <name type="scientific">Polarella glacialis</name>
    <name type="common">Dinoflagellate</name>
    <dbReference type="NCBI Taxonomy" id="89957"/>
    <lineage>
        <taxon>Eukaryota</taxon>
        <taxon>Sar</taxon>
        <taxon>Alveolata</taxon>
        <taxon>Dinophyceae</taxon>
        <taxon>Suessiales</taxon>
        <taxon>Suessiaceae</taxon>
        <taxon>Polarella</taxon>
    </lineage>
</organism>
<feature type="transmembrane region" description="Helical" evidence="2">
    <location>
        <begin position="61"/>
        <end position="87"/>
    </location>
</feature>
<evidence type="ECO:0000256" key="1">
    <source>
        <dbReference type="SAM" id="MobiDB-lite"/>
    </source>
</evidence>
<feature type="transmembrane region" description="Helical" evidence="2">
    <location>
        <begin position="93"/>
        <end position="117"/>
    </location>
</feature>
<protein>
    <submittedName>
        <fullName evidence="3">Uncharacterized protein</fullName>
    </submittedName>
</protein>
<keyword evidence="2" id="KW-0472">Membrane</keyword>
<dbReference type="Proteomes" id="UP000654075">
    <property type="component" value="Unassembled WGS sequence"/>
</dbReference>
<comment type="caution">
    <text evidence="3">The sequence shown here is derived from an EMBL/GenBank/DDBJ whole genome shotgun (WGS) entry which is preliminary data.</text>
</comment>
<evidence type="ECO:0000313" key="4">
    <source>
        <dbReference type="Proteomes" id="UP000654075"/>
    </source>
</evidence>
<keyword evidence="4" id="KW-1185">Reference proteome</keyword>
<keyword evidence="2" id="KW-1133">Transmembrane helix</keyword>
<dbReference type="AlphaFoldDB" id="A0A813DZS0"/>
<name>A0A813DZS0_POLGL</name>
<keyword evidence="2" id="KW-0812">Transmembrane</keyword>
<accession>A0A813DZS0</accession>
<feature type="non-terminal residue" evidence="3">
    <location>
        <position position="1"/>
    </location>
</feature>
<dbReference type="EMBL" id="CAJNNV010006887">
    <property type="protein sequence ID" value="CAE8594213.1"/>
    <property type="molecule type" value="Genomic_DNA"/>
</dbReference>
<feature type="region of interest" description="Disordered" evidence="1">
    <location>
        <begin position="1"/>
        <end position="40"/>
    </location>
</feature>
<evidence type="ECO:0000313" key="3">
    <source>
        <dbReference type="EMBL" id="CAE8594213.1"/>
    </source>
</evidence>
<evidence type="ECO:0000256" key="2">
    <source>
        <dbReference type="SAM" id="Phobius"/>
    </source>
</evidence>
<gene>
    <name evidence="3" type="ORF">PGLA1383_LOCUS12779</name>
</gene>
<feature type="compositionally biased region" description="Basic residues" evidence="1">
    <location>
        <begin position="7"/>
        <end position="26"/>
    </location>
</feature>
<reference evidence="3" key="1">
    <citation type="submission" date="2021-02" db="EMBL/GenBank/DDBJ databases">
        <authorList>
            <person name="Dougan E. K."/>
            <person name="Rhodes N."/>
            <person name="Thang M."/>
            <person name="Chan C."/>
        </authorList>
    </citation>
    <scope>NUCLEOTIDE SEQUENCE</scope>
</reference>